<feature type="transmembrane region" description="Helical" evidence="10">
    <location>
        <begin position="262"/>
        <end position="284"/>
    </location>
</feature>
<comment type="similarity">
    <text evidence="9">Belongs to the binding-protein-dependent transport system permease family. OppBC subfamily.</text>
</comment>
<evidence type="ECO:0000256" key="8">
    <source>
        <dbReference type="ARBA" id="ARBA00023136"/>
    </source>
</evidence>
<dbReference type="EMBL" id="FUZT01000001">
    <property type="protein sequence ID" value="SKC38691.1"/>
    <property type="molecule type" value="Genomic_DNA"/>
</dbReference>
<dbReference type="OrthoDB" id="9783218at2"/>
<dbReference type="STRING" id="36842.SAMN02194393_00389"/>
<dbReference type="PROSITE" id="PS50928">
    <property type="entry name" value="ABC_TM1"/>
    <property type="match status" value="1"/>
</dbReference>
<feature type="domain" description="ABC transmembrane type-1" evidence="11">
    <location>
        <begin position="99"/>
        <end position="288"/>
    </location>
</feature>
<dbReference type="Proteomes" id="UP000190285">
    <property type="component" value="Unassembled WGS sequence"/>
</dbReference>
<sequence>MEKAQLNKKVPQNEPKNDDKLNSPWIIAWKRLLRDKTAMFGLYIIIFLVLIALFAPILSPYHPIEDFSLAEAFQGPSMKHWFGTDWMGRDILSRVLYGSRISLTIGLASRVVTLSIGITLGALAGYFRGKVDMIIMRLVEVMDAFPNFLFAIAISVAIGRGIYTVFFALGFVGWSGMARLIRGQVLAYRESEFVESARSLGASNFRIIFKEILPNCMAPVIISTTMGISSAIMSEAALSFLGLGAQPPTPTWGSMMNLGRQYIITQPHMILFPGLAIVLTVYGFNLFGDGLRDVLDPRMKD</sequence>
<dbReference type="InterPro" id="IPR035906">
    <property type="entry name" value="MetI-like_sf"/>
</dbReference>
<evidence type="ECO:0000256" key="6">
    <source>
        <dbReference type="ARBA" id="ARBA00022927"/>
    </source>
</evidence>
<feature type="transmembrane region" description="Helical" evidence="10">
    <location>
        <begin position="148"/>
        <end position="174"/>
    </location>
</feature>
<evidence type="ECO:0000313" key="13">
    <source>
        <dbReference type="Proteomes" id="UP000190285"/>
    </source>
</evidence>
<organism evidence="12 13">
    <name type="scientific">Maledivibacter halophilus</name>
    <dbReference type="NCBI Taxonomy" id="36842"/>
    <lineage>
        <taxon>Bacteria</taxon>
        <taxon>Bacillati</taxon>
        <taxon>Bacillota</taxon>
        <taxon>Clostridia</taxon>
        <taxon>Peptostreptococcales</taxon>
        <taxon>Caminicellaceae</taxon>
        <taxon>Maledivibacter</taxon>
    </lineage>
</organism>
<comment type="subcellular location">
    <subcellularLocation>
        <location evidence="1 10">Cell membrane</location>
        <topology evidence="1 10">Multi-pass membrane protein</topology>
    </subcellularLocation>
</comment>
<keyword evidence="2 10" id="KW-0813">Transport</keyword>
<dbReference type="Pfam" id="PF12911">
    <property type="entry name" value="OppC_N"/>
    <property type="match status" value="1"/>
</dbReference>
<dbReference type="GO" id="GO:0005886">
    <property type="term" value="C:plasma membrane"/>
    <property type="evidence" value="ECO:0007669"/>
    <property type="project" value="UniProtKB-SubCell"/>
</dbReference>
<evidence type="ECO:0000256" key="1">
    <source>
        <dbReference type="ARBA" id="ARBA00004651"/>
    </source>
</evidence>
<feature type="transmembrane region" description="Helical" evidence="10">
    <location>
        <begin position="40"/>
        <end position="59"/>
    </location>
</feature>
<feature type="transmembrane region" description="Helical" evidence="10">
    <location>
        <begin position="101"/>
        <end position="127"/>
    </location>
</feature>
<evidence type="ECO:0000256" key="7">
    <source>
        <dbReference type="ARBA" id="ARBA00022989"/>
    </source>
</evidence>
<dbReference type="GO" id="GO:0055085">
    <property type="term" value="P:transmembrane transport"/>
    <property type="evidence" value="ECO:0007669"/>
    <property type="project" value="InterPro"/>
</dbReference>
<protein>
    <submittedName>
        <fullName evidence="12">Oligopeptide transport system permease protein</fullName>
    </submittedName>
</protein>
<evidence type="ECO:0000256" key="5">
    <source>
        <dbReference type="ARBA" id="ARBA00022856"/>
    </source>
</evidence>
<keyword evidence="3" id="KW-1003">Cell membrane</keyword>
<keyword evidence="7 10" id="KW-1133">Transmembrane helix</keyword>
<dbReference type="CDD" id="cd06261">
    <property type="entry name" value="TM_PBP2"/>
    <property type="match status" value="1"/>
</dbReference>
<dbReference type="InterPro" id="IPR050366">
    <property type="entry name" value="BP-dependent_transpt_permease"/>
</dbReference>
<dbReference type="Pfam" id="PF00528">
    <property type="entry name" value="BPD_transp_1"/>
    <property type="match status" value="1"/>
</dbReference>
<gene>
    <name evidence="12" type="ORF">SAMN02194393_00389</name>
</gene>
<dbReference type="InterPro" id="IPR025966">
    <property type="entry name" value="OppC_N"/>
</dbReference>
<name>A0A1T5IHL3_9FIRM</name>
<evidence type="ECO:0000256" key="10">
    <source>
        <dbReference type="RuleBase" id="RU363032"/>
    </source>
</evidence>
<evidence type="ECO:0000256" key="4">
    <source>
        <dbReference type="ARBA" id="ARBA00022692"/>
    </source>
</evidence>
<keyword evidence="8 10" id="KW-0472">Membrane</keyword>
<dbReference type="InterPro" id="IPR000515">
    <property type="entry name" value="MetI-like"/>
</dbReference>
<dbReference type="PANTHER" id="PTHR43386">
    <property type="entry name" value="OLIGOPEPTIDE TRANSPORT SYSTEM PERMEASE PROTEIN APPC"/>
    <property type="match status" value="1"/>
</dbReference>
<reference evidence="12 13" key="1">
    <citation type="submission" date="2017-02" db="EMBL/GenBank/DDBJ databases">
        <authorList>
            <person name="Peterson S.W."/>
        </authorList>
    </citation>
    <scope>NUCLEOTIDE SEQUENCE [LARGE SCALE GENOMIC DNA]</scope>
    <source>
        <strain evidence="12 13">M1</strain>
    </source>
</reference>
<keyword evidence="13" id="KW-1185">Reference proteome</keyword>
<dbReference type="AlphaFoldDB" id="A0A1T5IHL3"/>
<feature type="transmembrane region" description="Helical" evidence="10">
    <location>
        <begin position="220"/>
        <end position="241"/>
    </location>
</feature>
<keyword evidence="6" id="KW-0653">Protein transport</keyword>
<evidence type="ECO:0000256" key="2">
    <source>
        <dbReference type="ARBA" id="ARBA00022448"/>
    </source>
</evidence>
<keyword evidence="4 10" id="KW-0812">Transmembrane</keyword>
<proteinExistence type="inferred from homology"/>
<dbReference type="GO" id="GO:0015833">
    <property type="term" value="P:peptide transport"/>
    <property type="evidence" value="ECO:0007669"/>
    <property type="project" value="UniProtKB-KW"/>
</dbReference>
<dbReference type="Gene3D" id="1.10.3720.10">
    <property type="entry name" value="MetI-like"/>
    <property type="match status" value="1"/>
</dbReference>
<evidence type="ECO:0000256" key="9">
    <source>
        <dbReference type="ARBA" id="ARBA00024202"/>
    </source>
</evidence>
<dbReference type="PANTHER" id="PTHR43386:SF24">
    <property type="entry name" value="OLIGOPEPTIDE TRANSPORT SYSTEM PERMEASE PROTEIN AMID"/>
    <property type="match status" value="1"/>
</dbReference>
<accession>A0A1T5IHL3</accession>
<dbReference type="RefSeq" id="WP_079488932.1">
    <property type="nucleotide sequence ID" value="NZ_FUZT01000001.1"/>
</dbReference>
<evidence type="ECO:0000256" key="3">
    <source>
        <dbReference type="ARBA" id="ARBA00022475"/>
    </source>
</evidence>
<keyword evidence="5" id="KW-0571">Peptide transport</keyword>
<evidence type="ECO:0000313" key="12">
    <source>
        <dbReference type="EMBL" id="SKC38691.1"/>
    </source>
</evidence>
<dbReference type="GO" id="GO:0015031">
    <property type="term" value="P:protein transport"/>
    <property type="evidence" value="ECO:0007669"/>
    <property type="project" value="UniProtKB-KW"/>
</dbReference>
<evidence type="ECO:0000259" key="11">
    <source>
        <dbReference type="PROSITE" id="PS50928"/>
    </source>
</evidence>
<dbReference type="SUPFAM" id="SSF161098">
    <property type="entry name" value="MetI-like"/>
    <property type="match status" value="1"/>
</dbReference>